<evidence type="ECO:0000313" key="12">
    <source>
        <dbReference type="EMBL" id="EDQ92458.1"/>
    </source>
</evidence>
<dbReference type="STRING" id="81824.A9UPP3"/>
<dbReference type="GO" id="GO:0000151">
    <property type="term" value="C:ubiquitin ligase complex"/>
    <property type="evidence" value="ECO:0007669"/>
    <property type="project" value="InterPro"/>
</dbReference>
<reference evidence="12 13" key="1">
    <citation type="journal article" date="2008" name="Nature">
        <title>The genome of the choanoflagellate Monosiga brevicollis and the origin of metazoans.</title>
        <authorList>
            <consortium name="JGI Sequencing"/>
            <person name="King N."/>
            <person name="Westbrook M.J."/>
            <person name="Young S.L."/>
            <person name="Kuo A."/>
            <person name="Abedin M."/>
            <person name="Chapman J."/>
            <person name="Fairclough S."/>
            <person name="Hellsten U."/>
            <person name="Isogai Y."/>
            <person name="Letunic I."/>
            <person name="Marr M."/>
            <person name="Pincus D."/>
            <person name="Putnam N."/>
            <person name="Rokas A."/>
            <person name="Wright K.J."/>
            <person name="Zuzow R."/>
            <person name="Dirks W."/>
            <person name="Good M."/>
            <person name="Goodstein D."/>
            <person name="Lemons D."/>
            <person name="Li W."/>
            <person name="Lyons J.B."/>
            <person name="Morris A."/>
            <person name="Nichols S."/>
            <person name="Richter D.J."/>
            <person name="Salamov A."/>
            <person name="Bork P."/>
            <person name="Lim W.A."/>
            <person name="Manning G."/>
            <person name="Miller W.T."/>
            <person name="McGinnis W."/>
            <person name="Shapiro H."/>
            <person name="Tjian R."/>
            <person name="Grigoriev I.V."/>
            <person name="Rokhsar D."/>
        </authorList>
    </citation>
    <scope>NUCLEOTIDE SEQUENCE [LARGE SCALE GENOMIC DNA]</scope>
    <source>
        <strain evidence="13">MX1 / ATCC 50154</strain>
    </source>
</reference>
<evidence type="ECO:0000313" key="13">
    <source>
        <dbReference type="Proteomes" id="UP000001357"/>
    </source>
</evidence>
<dbReference type="eggNOG" id="KOG2042">
    <property type="taxonomic scope" value="Eukaryota"/>
</dbReference>
<keyword evidence="13" id="KW-1185">Reference proteome</keyword>
<evidence type="ECO:0000256" key="8">
    <source>
        <dbReference type="ARBA" id="ARBA00022679"/>
    </source>
</evidence>
<dbReference type="Gene3D" id="3.30.40.10">
    <property type="entry name" value="Zinc/RING finger domain, C3HC4 (zinc finger)"/>
    <property type="match status" value="1"/>
</dbReference>
<feature type="domain" description="U-box" evidence="11">
    <location>
        <begin position="205"/>
        <end position="279"/>
    </location>
</feature>
<dbReference type="Proteomes" id="UP000001357">
    <property type="component" value="Unassembled WGS sequence"/>
</dbReference>
<dbReference type="GO" id="GO:0005634">
    <property type="term" value="C:nucleus"/>
    <property type="evidence" value="ECO:0007669"/>
    <property type="project" value="UniProtKB-SubCell"/>
</dbReference>
<evidence type="ECO:0000259" key="11">
    <source>
        <dbReference type="PROSITE" id="PS51698"/>
    </source>
</evidence>
<dbReference type="KEGG" id="mbr:MONBRDRAFT_19144"/>
<dbReference type="SMART" id="SM00504">
    <property type="entry name" value="Ubox"/>
    <property type="match status" value="1"/>
</dbReference>
<organism evidence="12 13">
    <name type="scientific">Monosiga brevicollis</name>
    <name type="common">Choanoflagellate</name>
    <dbReference type="NCBI Taxonomy" id="81824"/>
    <lineage>
        <taxon>Eukaryota</taxon>
        <taxon>Choanoflagellata</taxon>
        <taxon>Craspedida</taxon>
        <taxon>Salpingoecidae</taxon>
        <taxon>Monosiga</taxon>
    </lineage>
</organism>
<protein>
    <recommendedName>
        <fullName evidence="6">RING-type E3 ubiquitin transferase</fullName>
        <ecNumber evidence="6">2.3.2.27</ecNumber>
    </recommendedName>
</protein>
<dbReference type="UniPathway" id="UPA00143"/>
<dbReference type="InterPro" id="IPR019474">
    <property type="entry name" value="Ub_conjug_fac_E4_core"/>
</dbReference>
<evidence type="ECO:0000256" key="6">
    <source>
        <dbReference type="ARBA" id="ARBA00012483"/>
    </source>
</evidence>
<sequence length="285" mass="32134">MLLINECTHYIDEVHEALGKIKVLQAQLQQSEWDDSNRTREEAEKYLAENENMAVSYANLSTESVTMLSYLTEAYVDPFLRDEVVGRLAGMLSSTIRHVVGPHAPNLDLLACKKYEYNPPALLLDVIKVYLHAAQLQSPTDRANEHFLTAMYKDARFDLVVLRQAATYLRGFGMPSDIIDLYLVLLQQAEALQQSAEDEEANLGDVPEEYLDPIMFDLMRDPVRLPSSGVVMDRSSIIQHLLSDPIDPYSRKPLTPDQLEPVPELKAEIEAWIQAQKSKANASSS</sequence>
<gene>
    <name evidence="12" type="ORF">MONBRDRAFT_19144</name>
</gene>
<dbReference type="PANTHER" id="PTHR13931">
    <property type="entry name" value="UBIQUITINATION FACTOR E4"/>
    <property type="match status" value="1"/>
</dbReference>
<dbReference type="InterPro" id="IPR003613">
    <property type="entry name" value="Ubox_domain"/>
</dbReference>
<dbReference type="EMBL" id="CH991543">
    <property type="protein sequence ID" value="EDQ92458.1"/>
    <property type="molecule type" value="Genomic_DNA"/>
</dbReference>
<keyword evidence="10" id="KW-0539">Nucleus</keyword>
<dbReference type="InParanoid" id="A9UPP3"/>
<dbReference type="RefSeq" id="XP_001742220.1">
    <property type="nucleotide sequence ID" value="XM_001742168.1"/>
</dbReference>
<dbReference type="OMA" id="ENENMAV"/>
<comment type="catalytic activity">
    <reaction evidence="1">
        <text>S-ubiquitinyl-[E2 ubiquitin-conjugating enzyme]-L-cysteine + [acceptor protein]-L-lysine = [E2 ubiquitin-conjugating enzyme]-L-cysteine + N(6)-ubiquitinyl-[acceptor protein]-L-lysine.</text>
        <dbReference type="EC" id="2.3.2.27"/>
    </reaction>
</comment>
<dbReference type="GO" id="GO:0006511">
    <property type="term" value="P:ubiquitin-dependent protein catabolic process"/>
    <property type="evidence" value="ECO:0007669"/>
    <property type="project" value="InterPro"/>
</dbReference>
<dbReference type="PANTHER" id="PTHR13931:SF2">
    <property type="entry name" value="UBIQUITIN CONJUGATION FACTOR E4 B"/>
    <property type="match status" value="1"/>
</dbReference>
<keyword evidence="7" id="KW-0963">Cytoplasm</keyword>
<dbReference type="GO" id="GO:0034450">
    <property type="term" value="F:ubiquitin-ubiquitin ligase activity"/>
    <property type="evidence" value="ECO:0007669"/>
    <property type="project" value="InterPro"/>
</dbReference>
<evidence type="ECO:0000256" key="7">
    <source>
        <dbReference type="ARBA" id="ARBA00022490"/>
    </source>
</evidence>
<evidence type="ECO:0000256" key="3">
    <source>
        <dbReference type="ARBA" id="ARBA00004496"/>
    </source>
</evidence>
<dbReference type="GO" id="GO:0036503">
    <property type="term" value="P:ERAD pathway"/>
    <property type="evidence" value="ECO:0007669"/>
    <property type="project" value="InterPro"/>
</dbReference>
<dbReference type="EC" id="2.3.2.27" evidence="6"/>
<dbReference type="GeneID" id="5887463"/>
<name>A9UPP3_MONBE</name>
<dbReference type="Pfam" id="PF04564">
    <property type="entry name" value="U-box"/>
    <property type="match status" value="1"/>
</dbReference>
<evidence type="ECO:0000256" key="9">
    <source>
        <dbReference type="ARBA" id="ARBA00022786"/>
    </source>
</evidence>
<dbReference type="FunFam" id="3.30.40.10:FF:000055">
    <property type="entry name" value="Ubiquitin conjugation factor e4 a"/>
    <property type="match status" value="1"/>
</dbReference>
<proteinExistence type="inferred from homology"/>
<accession>A9UPP3</accession>
<comment type="similarity">
    <text evidence="5">Belongs to the ubiquitin conjugation factor E4 family.</text>
</comment>
<dbReference type="GO" id="GO:0005737">
    <property type="term" value="C:cytoplasm"/>
    <property type="evidence" value="ECO:0007669"/>
    <property type="project" value="UniProtKB-SubCell"/>
</dbReference>
<dbReference type="PROSITE" id="PS51698">
    <property type="entry name" value="U_BOX"/>
    <property type="match status" value="1"/>
</dbReference>
<dbReference type="GO" id="GO:0016567">
    <property type="term" value="P:protein ubiquitination"/>
    <property type="evidence" value="ECO:0007669"/>
    <property type="project" value="UniProtKB-UniPathway"/>
</dbReference>
<evidence type="ECO:0000256" key="10">
    <source>
        <dbReference type="ARBA" id="ARBA00023242"/>
    </source>
</evidence>
<dbReference type="Pfam" id="PF10408">
    <property type="entry name" value="Ufd2P_core"/>
    <property type="match status" value="1"/>
</dbReference>
<comment type="pathway">
    <text evidence="4">Protein modification; protein ubiquitination.</text>
</comment>
<evidence type="ECO:0000256" key="2">
    <source>
        <dbReference type="ARBA" id="ARBA00004123"/>
    </source>
</evidence>
<dbReference type="InterPro" id="IPR013083">
    <property type="entry name" value="Znf_RING/FYVE/PHD"/>
</dbReference>
<dbReference type="SUPFAM" id="SSF57850">
    <property type="entry name" value="RING/U-box"/>
    <property type="match status" value="1"/>
</dbReference>
<evidence type="ECO:0000256" key="5">
    <source>
        <dbReference type="ARBA" id="ARBA00007434"/>
    </source>
</evidence>
<dbReference type="AlphaFoldDB" id="A9UPP3"/>
<dbReference type="InterPro" id="IPR045132">
    <property type="entry name" value="UBE4"/>
</dbReference>
<evidence type="ECO:0000256" key="1">
    <source>
        <dbReference type="ARBA" id="ARBA00000900"/>
    </source>
</evidence>
<evidence type="ECO:0000256" key="4">
    <source>
        <dbReference type="ARBA" id="ARBA00004906"/>
    </source>
</evidence>
<keyword evidence="9" id="KW-0833">Ubl conjugation pathway</keyword>
<keyword evidence="8" id="KW-0808">Transferase</keyword>
<comment type="subcellular location">
    <subcellularLocation>
        <location evidence="3">Cytoplasm</location>
    </subcellularLocation>
    <subcellularLocation>
        <location evidence="2">Nucleus</location>
    </subcellularLocation>
</comment>